<feature type="transmembrane region" description="Helical" evidence="6">
    <location>
        <begin position="216"/>
        <end position="239"/>
    </location>
</feature>
<keyword evidence="2" id="KW-0285">Flavoprotein</keyword>
<keyword evidence="6" id="KW-0472">Membrane</keyword>
<evidence type="ECO:0000256" key="5">
    <source>
        <dbReference type="ARBA" id="ARBA00023002"/>
    </source>
</evidence>
<dbReference type="EMBL" id="UYYB01014579">
    <property type="protein sequence ID" value="VDM70062.1"/>
    <property type="molecule type" value="Genomic_DNA"/>
</dbReference>
<dbReference type="InterPro" id="IPR052582">
    <property type="entry name" value="tRNA-DUS-like"/>
</dbReference>
<feature type="transmembrane region" description="Helical" evidence="6">
    <location>
        <begin position="146"/>
        <end position="163"/>
    </location>
</feature>
<dbReference type="InterPro" id="IPR035587">
    <property type="entry name" value="DUS-like_FMN-bd"/>
</dbReference>
<dbReference type="OrthoDB" id="272303at2759"/>
<protein>
    <recommendedName>
        <fullName evidence="7">DUS-like FMN-binding domain-containing protein</fullName>
    </recommendedName>
</protein>
<dbReference type="PANTHER" id="PTHR45936:SF1">
    <property type="entry name" value="TRNA-DIHYDROURIDINE(20) SYNTHASE [NAD(P)+]-LIKE"/>
    <property type="match status" value="1"/>
</dbReference>
<keyword evidence="3" id="KW-0288">FMN</keyword>
<keyword evidence="5" id="KW-0560">Oxidoreductase</keyword>
<comment type="cofactor">
    <cofactor evidence="1">
        <name>FMN</name>
        <dbReference type="ChEBI" id="CHEBI:58210"/>
    </cofactor>
</comment>
<dbReference type="GO" id="GO:0005737">
    <property type="term" value="C:cytoplasm"/>
    <property type="evidence" value="ECO:0007669"/>
    <property type="project" value="TreeGrafter"/>
</dbReference>
<evidence type="ECO:0000256" key="2">
    <source>
        <dbReference type="ARBA" id="ARBA00022630"/>
    </source>
</evidence>
<sequence>VSCFLPKCIRAFRVLALDYGADLAYTEEIIDQKLLTSKRIVNSGLFEQDFISDVLDTIDYCMVDDIVLRISKAREQQRCVLQIGTNNGSSAAEVAKMIGTDVSAIDVNMGCPKPFSIHCGMGSALLAKVDKIKEVSMHIPAVQNPLYCVGKALILIILMRYWYLLHGTAPSPSTTIKRAKTRPREEEAARKTKRLVVSRPHGSAMPCITSCPFPSFFSFLICLLSLFISVTHLTGLYICNLMM</sequence>
<dbReference type="PROSITE" id="PS01136">
    <property type="entry name" value="UPF0034"/>
    <property type="match status" value="1"/>
</dbReference>
<organism evidence="8 9">
    <name type="scientific">Strongylus vulgaris</name>
    <name type="common">Blood worm</name>
    <dbReference type="NCBI Taxonomy" id="40348"/>
    <lineage>
        <taxon>Eukaryota</taxon>
        <taxon>Metazoa</taxon>
        <taxon>Ecdysozoa</taxon>
        <taxon>Nematoda</taxon>
        <taxon>Chromadorea</taxon>
        <taxon>Rhabditida</taxon>
        <taxon>Rhabditina</taxon>
        <taxon>Rhabditomorpha</taxon>
        <taxon>Strongyloidea</taxon>
        <taxon>Strongylidae</taxon>
        <taxon>Strongylus</taxon>
    </lineage>
</organism>
<keyword evidence="6" id="KW-1133">Transmembrane helix</keyword>
<dbReference type="SUPFAM" id="SSF51395">
    <property type="entry name" value="FMN-linked oxidoreductases"/>
    <property type="match status" value="1"/>
</dbReference>
<evidence type="ECO:0000256" key="4">
    <source>
        <dbReference type="ARBA" id="ARBA00022694"/>
    </source>
</evidence>
<dbReference type="Gene3D" id="3.20.20.70">
    <property type="entry name" value="Aldolase class I"/>
    <property type="match status" value="1"/>
</dbReference>
<dbReference type="PANTHER" id="PTHR45936">
    <property type="entry name" value="TRNA-DIHYDROURIDINE(20) SYNTHASE [NAD(P)+]-LIKE"/>
    <property type="match status" value="1"/>
</dbReference>
<dbReference type="GO" id="GO:0017150">
    <property type="term" value="F:tRNA dihydrouridine synthase activity"/>
    <property type="evidence" value="ECO:0007669"/>
    <property type="project" value="InterPro"/>
</dbReference>
<dbReference type="Pfam" id="PF01207">
    <property type="entry name" value="Dus"/>
    <property type="match status" value="1"/>
</dbReference>
<evidence type="ECO:0000313" key="8">
    <source>
        <dbReference type="EMBL" id="VDM70062.1"/>
    </source>
</evidence>
<reference evidence="8 9" key="1">
    <citation type="submission" date="2018-11" db="EMBL/GenBank/DDBJ databases">
        <authorList>
            <consortium name="Pathogen Informatics"/>
        </authorList>
    </citation>
    <scope>NUCLEOTIDE SEQUENCE [LARGE SCALE GENOMIC DNA]</scope>
</reference>
<gene>
    <name evidence="8" type="ORF">SVUK_LOCUS5060</name>
</gene>
<proteinExistence type="predicted"/>
<feature type="domain" description="DUS-like FMN-binding" evidence="7">
    <location>
        <begin position="26"/>
        <end position="135"/>
    </location>
</feature>
<evidence type="ECO:0000256" key="1">
    <source>
        <dbReference type="ARBA" id="ARBA00001917"/>
    </source>
</evidence>
<keyword evidence="4" id="KW-0819">tRNA processing</keyword>
<name>A0A3P7KS42_STRVU</name>
<evidence type="ECO:0000256" key="6">
    <source>
        <dbReference type="SAM" id="Phobius"/>
    </source>
</evidence>
<evidence type="ECO:0000313" key="9">
    <source>
        <dbReference type="Proteomes" id="UP000270094"/>
    </source>
</evidence>
<keyword evidence="9" id="KW-1185">Reference proteome</keyword>
<keyword evidence="6" id="KW-0812">Transmembrane</keyword>
<dbReference type="InterPro" id="IPR018517">
    <property type="entry name" value="tRNA_hU_synthase_CS"/>
</dbReference>
<dbReference type="GO" id="GO:0050660">
    <property type="term" value="F:flavin adenine dinucleotide binding"/>
    <property type="evidence" value="ECO:0007669"/>
    <property type="project" value="InterPro"/>
</dbReference>
<accession>A0A3P7KS42</accession>
<feature type="non-terminal residue" evidence="8">
    <location>
        <position position="1"/>
    </location>
</feature>
<evidence type="ECO:0000259" key="7">
    <source>
        <dbReference type="Pfam" id="PF01207"/>
    </source>
</evidence>
<evidence type="ECO:0000256" key="3">
    <source>
        <dbReference type="ARBA" id="ARBA00022643"/>
    </source>
</evidence>
<dbReference type="AlphaFoldDB" id="A0A3P7KS42"/>
<dbReference type="InterPro" id="IPR013785">
    <property type="entry name" value="Aldolase_TIM"/>
</dbReference>
<dbReference type="Proteomes" id="UP000270094">
    <property type="component" value="Unassembled WGS sequence"/>
</dbReference>